<dbReference type="InterPro" id="IPR011249">
    <property type="entry name" value="Metalloenz_LuxS/M16"/>
</dbReference>
<comment type="caution">
    <text evidence="4">The sequence shown here is derived from an EMBL/GenBank/DDBJ whole genome shotgun (WGS) entry which is preliminary data.</text>
</comment>
<evidence type="ECO:0000313" key="5">
    <source>
        <dbReference type="Proteomes" id="UP001206312"/>
    </source>
</evidence>
<evidence type="ECO:0000259" key="2">
    <source>
        <dbReference type="Pfam" id="PF00675"/>
    </source>
</evidence>
<feature type="domain" description="Peptidase M16 C-terminal" evidence="3">
    <location>
        <begin position="197"/>
        <end position="376"/>
    </location>
</feature>
<keyword evidence="5" id="KW-1185">Reference proteome</keyword>
<feature type="signal peptide" evidence="1">
    <location>
        <begin position="1"/>
        <end position="21"/>
    </location>
</feature>
<evidence type="ECO:0000256" key="1">
    <source>
        <dbReference type="SAM" id="SignalP"/>
    </source>
</evidence>
<dbReference type="SUPFAM" id="SSF63411">
    <property type="entry name" value="LuxS/MPP-like metallohydrolase"/>
    <property type="match status" value="2"/>
</dbReference>
<dbReference type="Proteomes" id="UP001206312">
    <property type="component" value="Unassembled WGS sequence"/>
</dbReference>
<evidence type="ECO:0000259" key="3">
    <source>
        <dbReference type="Pfam" id="PF05193"/>
    </source>
</evidence>
<evidence type="ECO:0000313" key="4">
    <source>
        <dbReference type="EMBL" id="MCO5724516.1"/>
    </source>
</evidence>
<dbReference type="PANTHER" id="PTHR11851:SF224">
    <property type="entry name" value="PROCESSING PROTEASE"/>
    <property type="match status" value="1"/>
</dbReference>
<dbReference type="EMBL" id="JAMXIB010000004">
    <property type="protein sequence ID" value="MCO5724516.1"/>
    <property type="molecule type" value="Genomic_DNA"/>
</dbReference>
<feature type="chain" id="PRO_5046900171" evidence="1">
    <location>
        <begin position="22"/>
        <end position="692"/>
    </location>
</feature>
<reference evidence="4 5" key="1">
    <citation type="submission" date="2022-06" db="EMBL/GenBank/DDBJ databases">
        <authorList>
            <person name="Xuan X."/>
        </authorList>
    </citation>
    <scope>NUCLEOTIDE SEQUENCE [LARGE SCALE GENOMIC DNA]</scope>
    <source>
        <strain evidence="4 5">2V75</strain>
    </source>
</reference>
<gene>
    <name evidence="4" type="ORF">NG653_06590</name>
</gene>
<dbReference type="PANTHER" id="PTHR11851">
    <property type="entry name" value="METALLOPROTEASE"/>
    <property type="match status" value="1"/>
</dbReference>
<keyword evidence="1" id="KW-0732">Signal</keyword>
<dbReference type="InterPro" id="IPR011765">
    <property type="entry name" value="Pept_M16_N"/>
</dbReference>
<dbReference type="Gene3D" id="3.30.830.10">
    <property type="entry name" value="Metalloenzyme, LuxS/M16 peptidase-like"/>
    <property type="match status" value="2"/>
</dbReference>
<accession>A0ABT1AWT9</accession>
<dbReference type="InterPro" id="IPR050361">
    <property type="entry name" value="MPP/UQCRC_Complex"/>
</dbReference>
<sequence>MKKIFLTLALALASTVAVAQADRSKMPEAGPAPKINLQEAERFETPNGLTVLVVENHKLPRVSIQLNIDNPPILEGDKAGVSSLTGSLIGNGSRNIPKDDFNEEIDFMGATLNFGSQGAFGSSLTKYFPRLFELMADAAINPNFTQEEFDKEKDKLITGLKTQEKSASAIASRVQGALAYGKGHPYGEFITEETVNNVTLADVQRFYQNYFVPANAYLVVIGDTNKEEVQALVDKHFSRWLKASPPHFAFSKPSDAQYTQINFVDVPNAVQSEIRVQNLVDLKMKDPDYLPALVANRILGGGAEARLFLNLREDKGYTYGSYSSLGNDKWAPSRFQASASVRNAVTDSSVVEILKEVDRILTEPVSEKELEIAKAKYVGSFVLALEQPSTVARYALNTIQEDLPADFYSNYLERINAISVEDVQRVAQKYFKVDNARVVVAGKGSEVLENLEKVEFKGKTVPVFYFDKYATPAEKPDLGAAVPEGVSVQSVIDRYFEAIGGKEATEKISSLKLVYESSAMGATIKVEELRTADRLSQTTFMNDSPMMGVIAKGDELYMKQGGNKMPLPEGMKNDLQKSLGIFVEQAISANPEARVAGVETVEGKSAYRIDVPGEVVQASYFYDVETGLKIKEATVTSMNGQTQNQEVFIKEYQEVDGIKFPSLRMVPMGPQQVESKLLEAVINYEVKETDFN</sequence>
<dbReference type="Pfam" id="PF00675">
    <property type="entry name" value="Peptidase_M16"/>
    <property type="match status" value="1"/>
</dbReference>
<dbReference type="InterPro" id="IPR007863">
    <property type="entry name" value="Peptidase_M16_C"/>
</dbReference>
<protein>
    <submittedName>
        <fullName evidence="4">Insulinase family protein</fullName>
    </submittedName>
</protein>
<dbReference type="RefSeq" id="WP_252740892.1">
    <property type="nucleotide sequence ID" value="NZ_JAMXIB010000004.1"/>
</dbReference>
<proteinExistence type="predicted"/>
<name>A0ABT1AWT9_9FLAO</name>
<feature type="domain" description="Peptidase M16 N-terminal" evidence="2">
    <location>
        <begin position="51"/>
        <end position="168"/>
    </location>
</feature>
<organism evidence="4 5">
    <name type="scientific">Robiginitalea marina</name>
    <dbReference type="NCBI Taxonomy" id="2954105"/>
    <lineage>
        <taxon>Bacteria</taxon>
        <taxon>Pseudomonadati</taxon>
        <taxon>Bacteroidota</taxon>
        <taxon>Flavobacteriia</taxon>
        <taxon>Flavobacteriales</taxon>
        <taxon>Flavobacteriaceae</taxon>
        <taxon>Robiginitalea</taxon>
    </lineage>
</organism>
<dbReference type="Pfam" id="PF05193">
    <property type="entry name" value="Peptidase_M16_C"/>
    <property type="match status" value="1"/>
</dbReference>